<evidence type="ECO:0000256" key="13">
    <source>
        <dbReference type="PIRSR" id="PIRSR006621-2"/>
    </source>
</evidence>
<reference evidence="15 16" key="1">
    <citation type="submission" date="2018-04" db="EMBL/GenBank/DDBJ databases">
        <title>Genomic Encyclopedia of Type Strains, Phase IV (KMG-IV): sequencing the most valuable type-strain genomes for metagenomic binning, comparative biology and taxonomic classification.</title>
        <authorList>
            <person name="Goeker M."/>
        </authorList>
    </citation>
    <scope>NUCLEOTIDE SEQUENCE [LARGE SCALE GENOMIC DNA]</scope>
    <source>
        <strain evidence="15 16">DSM 20705</strain>
    </source>
</reference>
<name>A0A2U1E642_9FIRM</name>
<feature type="active site" description="Proton donor" evidence="12">
    <location>
        <position position="100"/>
    </location>
</feature>
<evidence type="ECO:0000313" key="16">
    <source>
        <dbReference type="Proteomes" id="UP000245793"/>
    </source>
</evidence>
<evidence type="ECO:0000256" key="1">
    <source>
        <dbReference type="ARBA" id="ARBA00002790"/>
    </source>
</evidence>
<dbReference type="InterPro" id="IPR013785">
    <property type="entry name" value="Aldolase_TIM"/>
</dbReference>
<proteinExistence type="inferred from homology"/>
<keyword evidence="4 11" id="KW-0288">FMN</keyword>
<evidence type="ECO:0000256" key="8">
    <source>
        <dbReference type="ARBA" id="ARBA00023002"/>
    </source>
</evidence>
<dbReference type="Gene3D" id="1.10.1200.80">
    <property type="entry name" value="Putative flavin oxidoreducatase, domain 2"/>
    <property type="match status" value="1"/>
</dbReference>
<dbReference type="GO" id="GO:0000049">
    <property type="term" value="F:tRNA binding"/>
    <property type="evidence" value="ECO:0007669"/>
    <property type="project" value="UniProtKB-KW"/>
</dbReference>
<comment type="similarity">
    <text evidence="11">Belongs to the dus family.</text>
</comment>
<protein>
    <recommendedName>
        <fullName evidence="11">tRNA-dihydrouridine synthase</fullName>
        <ecNumber evidence="11">1.3.1.-</ecNumber>
    </recommendedName>
</protein>
<dbReference type="InterPro" id="IPR024036">
    <property type="entry name" value="tRNA-dHydroUridine_Synthase_C"/>
</dbReference>
<organism evidence="15 16">
    <name type="scientific">Ezakiella coagulans</name>
    <dbReference type="NCBI Taxonomy" id="46507"/>
    <lineage>
        <taxon>Bacteria</taxon>
        <taxon>Bacillati</taxon>
        <taxon>Bacillota</taxon>
        <taxon>Tissierellia</taxon>
        <taxon>Ezakiella</taxon>
    </lineage>
</organism>
<dbReference type="RefSeq" id="WP_116479798.1">
    <property type="nucleotide sequence ID" value="NZ_QEKV01000002.1"/>
</dbReference>
<dbReference type="InterPro" id="IPR035587">
    <property type="entry name" value="DUS-like_FMN-bd"/>
</dbReference>
<dbReference type="CDD" id="cd02801">
    <property type="entry name" value="DUS_like_FMN"/>
    <property type="match status" value="1"/>
</dbReference>
<comment type="function">
    <text evidence="1 11">Catalyzes the synthesis of 5,6-dihydrouridine (D), a modified base found in the D-loop of most tRNAs, via the reduction of the C5-C6 double bond in target uridines.</text>
</comment>
<dbReference type="PIRSF" id="PIRSF006621">
    <property type="entry name" value="Dus"/>
    <property type="match status" value="1"/>
</dbReference>
<dbReference type="PANTHER" id="PTHR45846:SF1">
    <property type="entry name" value="TRNA-DIHYDROURIDINE(47) SYNTHASE [NAD(P)(+)]-LIKE"/>
    <property type="match status" value="1"/>
</dbReference>
<dbReference type="Pfam" id="PF01207">
    <property type="entry name" value="Dus"/>
    <property type="match status" value="1"/>
</dbReference>
<comment type="caution">
    <text evidence="15">The sequence shown here is derived from an EMBL/GenBank/DDBJ whole genome shotgun (WGS) entry which is preliminary data.</text>
</comment>
<dbReference type="InterPro" id="IPR001269">
    <property type="entry name" value="DUS_fam"/>
</dbReference>
<evidence type="ECO:0000256" key="10">
    <source>
        <dbReference type="ARBA" id="ARBA00048802"/>
    </source>
</evidence>
<keyword evidence="8 11" id="KW-0560">Oxidoreductase</keyword>
<sequence length="311" mass="35442">MRRTLKIGSDVPPIFLAPMAGYTDFAYRKICFELGLSFAVTEMVSAKALSYGDEKTESISKSESRTGIQLFGHDISALQIAVEKLNERNDFLWYDLNFGCPAPKIVKNHDGSSLLNDLPMLRQVIECVKKYSNKPVSAKMRLGFKDGDDYLEIAKTIEDSGADFLTVHGRTRDMFYTGEADWDAIYEIRNTVSIPVIGNGDIKNADMARWLLESGDIDGIAIGRAAIGNPFLFAELSGTEYSSKYDVIKRHFEYMCEIKNERVAVNDFKKHLIKYLNNRPEAKKIRQELQNITNIEIMHEWIKSLFYFDKI</sequence>
<evidence type="ECO:0000256" key="9">
    <source>
        <dbReference type="ARBA" id="ARBA00048205"/>
    </source>
</evidence>
<comment type="catalytic activity">
    <reaction evidence="9">
        <text>a 5,6-dihydrouridine in tRNA + NADP(+) = a uridine in tRNA + NADPH + H(+)</text>
        <dbReference type="Rhea" id="RHEA:23624"/>
        <dbReference type="Rhea" id="RHEA-COMP:13339"/>
        <dbReference type="Rhea" id="RHEA-COMP:13887"/>
        <dbReference type="ChEBI" id="CHEBI:15378"/>
        <dbReference type="ChEBI" id="CHEBI:57783"/>
        <dbReference type="ChEBI" id="CHEBI:58349"/>
        <dbReference type="ChEBI" id="CHEBI:65315"/>
        <dbReference type="ChEBI" id="CHEBI:74443"/>
    </reaction>
</comment>
<evidence type="ECO:0000313" key="15">
    <source>
        <dbReference type="EMBL" id="PVY95365.1"/>
    </source>
</evidence>
<evidence type="ECO:0000256" key="11">
    <source>
        <dbReference type="PIRNR" id="PIRNR006621"/>
    </source>
</evidence>
<evidence type="ECO:0000256" key="6">
    <source>
        <dbReference type="ARBA" id="ARBA00022857"/>
    </source>
</evidence>
<dbReference type="Gene3D" id="3.20.20.70">
    <property type="entry name" value="Aldolase class I"/>
    <property type="match status" value="1"/>
</dbReference>
<dbReference type="Proteomes" id="UP000245793">
    <property type="component" value="Unassembled WGS sequence"/>
</dbReference>
<keyword evidence="6" id="KW-0521">NADP</keyword>
<dbReference type="EC" id="1.3.1.-" evidence="11"/>
<feature type="binding site" evidence="13">
    <location>
        <position position="139"/>
    </location>
    <ligand>
        <name>FMN</name>
        <dbReference type="ChEBI" id="CHEBI:58210"/>
    </ligand>
</feature>
<accession>A0A2U1E642</accession>
<keyword evidence="13" id="KW-0547">Nucleotide-binding</keyword>
<evidence type="ECO:0000256" key="12">
    <source>
        <dbReference type="PIRSR" id="PIRSR006621-1"/>
    </source>
</evidence>
<dbReference type="PANTHER" id="PTHR45846">
    <property type="entry name" value="TRNA-DIHYDROURIDINE(47) SYNTHASE [NAD(P)(+)]-LIKE"/>
    <property type="match status" value="1"/>
</dbReference>
<feature type="binding site" evidence="13">
    <location>
        <position position="69"/>
    </location>
    <ligand>
        <name>FMN</name>
        <dbReference type="ChEBI" id="CHEBI:58210"/>
    </ligand>
</feature>
<dbReference type="AlphaFoldDB" id="A0A2U1E642"/>
<dbReference type="SUPFAM" id="SSF51395">
    <property type="entry name" value="FMN-linked oxidoreductases"/>
    <property type="match status" value="1"/>
</dbReference>
<evidence type="ECO:0000259" key="14">
    <source>
        <dbReference type="Pfam" id="PF01207"/>
    </source>
</evidence>
<keyword evidence="7" id="KW-0694">RNA-binding</keyword>
<feature type="binding site" evidence="13">
    <location>
        <begin position="223"/>
        <end position="224"/>
    </location>
    <ligand>
        <name>FMN</name>
        <dbReference type="ChEBI" id="CHEBI:58210"/>
    </ligand>
</feature>
<dbReference type="GO" id="GO:0017150">
    <property type="term" value="F:tRNA dihydrouridine synthase activity"/>
    <property type="evidence" value="ECO:0007669"/>
    <property type="project" value="InterPro"/>
</dbReference>
<keyword evidence="5 11" id="KW-0819">tRNA processing</keyword>
<evidence type="ECO:0000256" key="3">
    <source>
        <dbReference type="ARBA" id="ARBA00022630"/>
    </source>
</evidence>
<comment type="cofactor">
    <cofactor evidence="11 13">
        <name>FMN</name>
        <dbReference type="ChEBI" id="CHEBI:58210"/>
    </cofactor>
</comment>
<feature type="binding site" evidence="13">
    <location>
        <position position="168"/>
    </location>
    <ligand>
        <name>FMN</name>
        <dbReference type="ChEBI" id="CHEBI:58210"/>
    </ligand>
</feature>
<keyword evidence="2" id="KW-0820">tRNA-binding</keyword>
<dbReference type="EMBL" id="QEKV01000002">
    <property type="protein sequence ID" value="PVY95365.1"/>
    <property type="molecule type" value="Genomic_DNA"/>
</dbReference>
<evidence type="ECO:0000256" key="5">
    <source>
        <dbReference type="ARBA" id="ARBA00022694"/>
    </source>
</evidence>
<gene>
    <name evidence="15" type="ORF">C7381_102256</name>
</gene>
<evidence type="ECO:0000256" key="7">
    <source>
        <dbReference type="ARBA" id="ARBA00022884"/>
    </source>
</evidence>
<comment type="catalytic activity">
    <reaction evidence="10">
        <text>a 5,6-dihydrouridine in tRNA + NAD(+) = a uridine in tRNA + NADH + H(+)</text>
        <dbReference type="Rhea" id="RHEA:54452"/>
        <dbReference type="Rhea" id="RHEA-COMP:13339"/>
        <dbReference type="Rhea" id="RHEA-COMP:13887"/>
        <dbReference type="ChEBI" id="CHEBI:15378"/>
        <dbReference type="ChEBI" id="CHEBI:57540"/>
        <dbReference type="ChEBI" id="CHEBI:57945"/>
        <dbReference type="ChEBI" id="CHEBI:65315"/>
        <dbReference type="ChEBI" id="CHEBI:74443"/>
    </reaction>
</comment>
<dbReference type="GO" id="GO:0050660">
    <property type="term" value="F:flavin adenine dinucleotide binding"/>
    <property type="evidence" value="ECO:0007669"/>
    <property type="project" value="InterPro"/>
</dbReference>
<keyword evidence="3 11" id="KW-0285">Flavoprotein</keyword>
<feature type="binding site" evidence="13">
    <location>
        <begin position="18"/>
        <end position="20"/>
    </location>
    <ligand>
        <name>FMN</name>
        <dbReference type="ChEBI" id="CHEBI:58210"/>
    </ligand>
</feature>
<evidence type="ECO:0000256" key="4">
    <source>
        <dbReference type="ARBA" id="ARBA00022643"/>
    </source>
</evidence>
<evidence type="ECO:0000256" key="2">
    <source>
        <dbReference type="ARBA" id="ARBA00022555"/>
    </source>
</evidence>
<feature type="domain" description="DUS-like FMN-binding" evidence="14">
    <location>
        <begin position="16"/>
        <end position="294"/>
    </location>
</feature>
<keyword evidence="16" id="KW-1185">Reference proteome</keyword>